<reference evidence="19" key="1">
    <citation type="submission" date="2025-08" db="UniProtKB">
        <authorList>
            <consortium name="Ensembl"/>
        </authorList>
    </citation>
    <scope>IDENTIFICATION</scope>
</reference>
<name>A0A8D2JB53_VARKO</name>
<dbReference type="PANTHER" id="PTHR18834:SF2">
    <property type="entry name" value="STEROID RECEPTOR RNA ACTIVATOR 1"/>
    <property type="match status" value="1"/>
</dbReference>
<keyword evidence="5" id="KW-0053">Apoptosis</keyword>
<dbReference type="GO" id="GO:0006357">
    <property type="term" value="P:regulation of transcription by RNA polymerase II"/>
    <property type="evidence" value="ECO:0007669"/>
    <property type="project" value="InterPro"/>
</dbReference>
<comment type="subunit">
    <text evidence="14">SRA1 RNA exists in a ribonucleoprotein complex containing NCOA1. The RNA also forms a complex with PUS1 and RARG in the nucleus. Interacts with AR.</text>
</comment>
<dbReference type="FunFam" id="1.20.940.10:FF:000006">
    <property type="entry name" value="steroid receptor RNA activator 1"/>
    <property type="match status" value="1"/>
</dbReference>
<evidence type="ECO:0000256" key="8">
    <source>
        <dbReference type="ARBA" id="ARBA00023163"/>
    </source>
</evidence>
<keyword evidence="8" id="KW-0804">Transcription</keyword>
<dbReference type="Gene3D" id="1.20.940.10">
    <property type="entry name" value="Functional domain of the splicing factor Prp18"/>
    <property type="match status" value="1"/>
</dbReference>
<protein>
    <recommendedName>
        <fullName evidence="15">Steroid receptor RNA activator 1</fullName>
    </recommendedName>
    <alternativeName>
        <fullName evidence="16">Steroid receptor RNA activator protein</fullName>
    </alternativeName>
</protein>
<keyword evidence="3" id="KW-0963">Cytoplasm</keyword>
<evidence type="ECO:0000256" key="15">
    <source>
        <dbReference type="ARBA" id="ARBA00073527"/>
    </source>
</evidence>
<dbReference type="OMA" id="PRNFLNK"/>
<feature type="domain" description="SRA1/Sec31" evidence="18">
    <location>
        <begin position="2"/>
        <end position="142"/>
    </location>
</feature>
<gene>
    <name evidence="19" type="primary">SRA1</name>
</gene>
<evidence type="ECO:0000256" key="4">
    <source>
        <dbReference type="ARBA" id="ARBA00022553"/>
    </source>
</evidence>
<keyword evidence="9" id="KW-0675">Receptor</keyword>
<feature type="region of interest" description="Disordered" evidence="17">
    <location>
        <begin position="1"/>
        <end position="31"/>
    </location>
</feature>
<dbReference type="GO" id="GO:0005737">
    <property type="term" value="C:cytoplasm"/>
    <property type="evidence" value="ECO:0007669"/>
    <property type="project" value="UniProtKB-SubCell"/>
</dbReference>
<dbReference type="Proteomes" id="UP000694545">
    <property type="component" value="Unplaced"/>
</dbReference>
<sequence>AGPPPLPAHTASWPSRRPGASPGADVAEPLGPDAEEACEAEDVLSTLGATLEACRGRAQKQVCDEISKRLAMLQQMWVQGNLSAPVRRGMGILTQELEAQRWESADEIHRSLMVDHVAEVSQWMVGIKRLIAEAKDLHAGDLPAEDPGQQ</sequence>
<evidence type="ECO:0000256" key="6">
    <source>
        <dbReference type="ARBA" id="ARBA00023015"/>
    </source>
</evidence>
<dbReference type="Pfam" id="PF07304">
    <property type="entry name" value="SRA1"/>
    <property type="match status" value="1"/>
</dbReference>
<dbReference type="GO" id="GO:0005634">
    <property type="term" value="C:nucleus"/>
    <property type="evidence" value="ECO:0007669"/>
    <property type="project" value="UniProtKB-SubCell"/>
</dbReference>
<evidence type="ECO:0000313" key="19">
    <source>
        <dbReference type="Ensembl" id="ENSVKKP00000009856.1"/>
    </source>
</evidence>
<dbReference type="InterPro" id="IPR009917">
    <property type="entry name" value="SRA1/Sec31"/>
</dbReference>
<dbReference type="AlphaFoldDB" id="A0A8D2JB53"/>
<evidence type="ECO:0000256" key="10">
    <source>
        <dbReference type="ARBA" id="ARBA00023242"/>
    </source>
</evidence>
<keyword evidence="20" id="KW-1185">Reference proteome</keyword>
<evidence type="ECO:0000256" key="17">
    <source>
        <dbReference type="SAM" id="MobiDB-lite"/>
    </source>
</evidence>
<keyword evidence="7" id="KW-0010">Activator</keyword>
<evidence type="ECO:0000256" key="14">
    <source>
        <dbReference type="ARBA" id="ARBA00063541"/>
    </source>
</evidence>
<dbReference type="Ensembl" id="ENSVKKT00000010102.1">
    <property type="protein sequence ID" value="ENSVKKP00000009856.1"/>
    <property type="gene ID" value="ENSVKKG00000006960.1"/>
</dbReference>
<organism evidence="19 20">
    <name type="scientific">Varanus komodoensis</name>
    <name type="common">Komodo dragon</name>
    <dbReference type="NCBI Taxonomy" id="61221"/>
    <lineage>
        <taxon>Eukaryota</taxon>
        <taxon>Metazoa</taxon>
        <taxon>Chordata</taxon>
        <taxon>Craniata</taxon>
        <taxon>Vertebrata</taxon>
        <taxon>Euteleostomi</taxon>
        <taxon>Lepidosauria</taxon>
        <taxon>Squamata</taxon>
        <taxon>Bifurcata</taxon>
        <taxon>Unidentata</taxon>
        <taxon>Episquamata</taxon>
        <taxon>Toxicofera</taxon>
        <taxon>Anguimorpha</taxon>
        <taxon>Paleoanguimorpha</taxon>
        <taxon>Varanoidea</taxon>
        <taxon>Varanidae</taxon>
        <taxon>Varanus</taxon>
    </lineage>
</organism>
<keyword evidence="10" id="KW-0539">Nucleus</keyword>
<comment type="subcellular location">
    <subcellularLocation>
        <location evidence="2">Cytoplasm</location>
    </subcellularLocation>
    <subcellularLocation>
        <location evidence="1">Nucleus</location>
    </subcellularLocation>
</comment>
<evidence type="ECO:0000256" key="13">
    <source>
        <dbReference type="ARBA" id="ARBA00061450"/>
    </source>
</evidence>
<comment type="function">
    <text evidence="12">Functional RNA which acts as a transcriptional coactivator that selectively enhances steroid receptor-mediated transactivation ligand-independently through a mechanism involving the modulating N-terminal domain (AF-1) of steroid receptors. Also mediates transcriptional coactivation of steroid receptors ligand-dependently through the steroid-binding domain (AF-2). Enhances cellular proliferation and differentiation and promotes apoptosis in vivo. May play a role in tumorigenesis.</text>
</comment>
<proteinExistence type="inferred from homology"/>
<evidence type="ECO:0000256" key="7">
    <source>
        <dbReference type="ARBA" id="ARBA00023159"/>
    </source>
</evidence>
<evidence type="ECO:0000256" key="2">
    <source>
        <dbReference type="ARBA" id="ARBA00004496"/>
    </source>
</evidence>
<evidence type="ECO:0000256" key="16">
    <source>
        <dbReference type="ARBA" id="ARBA00081120"/>
    </source>
</evidence>
<dbReference type="GO" id="GO:0003713">
    <property type="term" value="F:transcription coactivator activity"/>
    <property type="evidence" value="ECO:0007669"/>
    <property type="project" value="InterPro"/>
</dbReference>
<evidence type="ECO:0000256" key="12">
    <source>
        <dbReference type="ARBA" id="ARBA00059202"/>
    </source>
</evidence>
<evidence type="ECO:0000259" key="18">
    <source>
        <dbReference type="Pfam" id="PF07304"/>
    </source>
</evidence>
<keyword evidence="6" id="KW-0805">Transcription regulation</keyword>
<evidence type="ECO:0000256" key="3">
    <source>
        <dbReference type="ARBA" id="ARBA00022490"/>
    </source>
</evidence>
<keyword evidence="4" id="KW-0597">Phosphoprotein</keyword>
<evidence type="ECO:0000256" key="5">
    <source>
        <dbReference type="ARBA" id="ARBA00022703"/>
    </source>
</evidence>
<reference evidence="19" key="2">
    <citation type="submission" date="2025-09" db="UniProtKB">
        <authorList>
            <consortium name="Ensembl"/>
        </authorList>
    </citation>
    <scope>IDENTIFICATION</scope>
</reference>
<evidence type="ECO:0000256" key="11">
    <source>
        <dbReference type="ARBA" id="ARBA00023274"/>
    </source>
</evidence>
<dbReference type="InterPro" id="IPR040243">
    <property type="entry name" value="Steroid_recept_RNA_1"/>
</dbReference>
<evidence type="ECO:0000256" key="1">
    <source>
        <dbReference type="ARBA" id="ARBA00004123"/>
    </source>
</evidence>
<dbReference type="GO" id="GO:1990904">
    <property type="term" value="C:ribonucleoprotein complex"/>
    <property type="evidence" value="ECO:0007669"/>
    <property type="project" value="UniProtKB-KW"/>
</dbReference>
<comment type="similarity">
    <text evidence="13">Belongs to the SRA1 family.</text>
</comment>
<evidence type="ECO:0000256" key="9">
    <source>
        <dbReference type="ARBA" id="ARBA00023170"/>
    </source>
</evidence>
<evidence type="ECO:0000313" key="20">
    <source>
        <dbReference type="Proteomes" id="UP000694545"/>
    </source>
</evidence>
<keyword evidence="11" id="KW-0687">Ribonucleoprotein</keyword>
<accession>A0A8D2JB53</accession>
<dbReference type="PANTHER" id="PTHR18834">
    <property type="entry name" value="STEROID RECEPTOR RNA ACTIVATOR 1"/>
    <property type="match status" value="1"/>
</dbReference>
<dbReference type="GO" id="GO:0006915">
    <property type="term" value="P:apoptotic process"/>
    <property type="evidence" value="ECO:0007669"/>
    <property type="project" value="UniProtKB-KW"/>
</dbReference>